<evidence type="ECO:0000313" key="5">
    <source>
        <dbReference type="Proteomes" id="UP000029725"/>
    </source>
</evidence>
<dbReference type="Pfam" id="PF05724">
    <property type="entry name" value="TPMT"/>
    <property type="match status" value="1"/>
</dbReference>
<protein>
    <submittedName>
        <fullName evidence="4">Uncharacterized protein</fullName>
    </submittedName>
</protein>
<dbReference type="AlphaFoldDB" id="A0A098VQC7"/>
<dbReference type="GeneID" id="25259811"/>
<dbReference type="InterPro" id="IPR029063">
    <property type="entry name" value="SAM-dependent_MTases_sf"/>
</dbReference>
<dbReference type="Gene3D" id="3.40.50.150">
    <property type="entry name" value="Vaccinia Virus protein VP39"/>
    <property type="match status" value="1"/>
</dbReference>
<dbReference type="Proteomes" id="UP000029725">
    <property type="component" value="Unassembled WGS sequence"/>
</dbReference>
<accession>A0A098VQC7</accession>
<comment type="caution">
    <text evidence="4">The sequence shown here is derived from an EMBL/GenBank/DDBJ whole genome shotgun (WGS) entry which is preliminary data.</text>
</comment>
<evidence type="ECO:0000256" key="3">
    <source>
        <dbReference type="ARBA" id="ARBA00022691"/>
    </source>
</evidence>
<gene>
    <name evidence="4" type="ORF">DI09_3p140</name>
</gene>
<reference evidence="4 5" key="1">
    <citation type="submission" date="2014-04" db="EMBL/GenBank/DDBJ databases">
        <title>A new species of microsporidia sheds light on the evolution of extreme parasitism.</title>
        <authorList>
            <person name="Haag K.L."/>
            <person name="James T.Y."/>
            <person name="Larsson R."/>
            <person name="Schaer T.M."/>
            <person name="Refardt D."/>
            <person name="Pombert J.-F."/>
            <person name="Ebert D."/>
        </authorList>
    </citation>
    <scope>NUCLEOTIDE SEQUENCE [LARGE SCALE GENOMIC DNA]</scope>
    <source>
        <strain evidence="4 5">UGP3</strain>
        <tissue evidence="4">Spores</tissue>
    </source>
</reference>
<dbReference type="SUPFAM" id="SSF53335">
    <property type="entry name" value="S-adenosyl-L-methionine-dependent methyltransferases"/>
    <property type="match status" value="1"/>
</dbReference>
<keyword evidence="2" id="KW-0808">Transferase</keyword>
<dbReference type="OrthoDB" id="276151at2759"/>
<dbReference type="HOGENOM" id="CLU_2543063_0_0_1"/>
<keyword evidence="1" id="KW-0489">Methyltransferase</keyword>
<evidence type="ECO:0000313" key="4">
    <source>
        <dbReference type="EMBL" id="KGG51252.1"/>
    </source>
</evidence>
<proteinExistence type="predicted"/>
<dbReference type="InterPro" id="IPR008854">
    <property type="entry name" value="TPMT"/>
</dbReference>
<dbReference type="GO" id="GO:0008757">
    <property type="term" value="F:S-adenosylmethionine-dependent methyltransferase activity"/>
    <property type="evidence" value="ECO:0007669"/>
    <property type="project" value="InterPro"/>
</dbReference>
<dbReference type="VEuPathDB" id="MicrosporidiaDB:DI09_3p140"/>
<sequence>MGWRSYGLDISPSAINHAWELLFRCNHFSFLCALDPQQRNLWADKMLSLLLAKKGQLLTLMFPLYDAPSEEKEGPPFPLTEAM</sequence>
<organism evidence="4 5">
    <name type="scientific">Mitosporidium daphniae</name>
    <dbReference type="NCBI Taxonomy" id="1485682"/>
    <lineage>
        <taxon>Eukaryota</taxon>
        <taxon>Fungi</taxon>
        <taxon>Fungi incertae sedis</taxon>
        <taxon>Microsporidia</taxon>
        <taxon>Mitosporidium</taxon>
    </lineage>
</organism>
<evidence type="ECO:0000256" key="2">
    <source>
        <dbReference type="ARBA" id="ARBA00022679"/>
    </source>
</evidence>
<dbReference type="PROSITE" id="PS51585">
    <property type="entry name" value="SAM_MT_TPMT"/>
    <property type="match status" value="1"/>
</dbReference>
<dbReference type="EMBL" id="JMKJ01000333">
    <property type="protein sequence ID" value="KGG51252.1"/>
    <property type="molecule type" value="Genomic_DNA"/>
</dbReference>
<keyword evidence="3" id="KW-0949">S-adenosyl-L-methionine</keyword>
<dbReference type="GO" id="GO:0032259">
    <property type="term" value="P:methylation"/>
    <property type="evidence" value="ECO:0007669"/>
    <property type="project" value="UniProtKB-KW"/>
</dbReference>
<dbReference type="RefSeq" id="XP_013237679.1">
    <property type="nucleotide sequence ID" value="XM_013382225.1"/>
</dbReference>
<keyword evidence="5" id="KW-1185">Reference proteome</keyword>
<name>A0A098VQC7_9MICR</name>
<evidence type="ECO:0000256" key="1">
    <source>
        <dbReference type="ARBA" id="ARBA00022603"/>
    </source>
</evidence>